<proteinExistence type="predicted"/>
<gene>
    <name evidence="2" type="ORF">LCGC14_1896780</name>
</gene>
<dbReference type="EMBL" id="LAZR01019787">
    <property type="protein sequence ID" value="KKL91232.1"/>
    <property type="molecule type" value="Genomic_DNA"/>
</dbReference>
<evidence type="ECO:0000256" key="1">
    <source>
        <dbReference type="SAM" id="Coils"/>
    </source>
</evidence>
<dbReference type="AlphaFoldDB" id="A0A0F9IVW3"/>
<feature type="non-terminal residue" evidence="2">
    <location>
        <position position="371"/>
    </location>
</feature>
<reference evidence="2" key="1">
    <citation type="journal article" date="2015" name="Nature">
        <title>Complex archaea that bridge the gap between prokaryotes and eukaryotes.</title>
        <authorList>
            <person name="Spang A."/>
            <person name="Saw J.H."/>
            <person name="Jorgensen S.L."/>
            <person name="Zaremba-Niedzwiedzka K."/>
            <person name="Martijn J."/>
            <person name="Lind A.E."/>
            <person name="van Eijk R."/>
            <person name="Schleper C."/>
            <person name="Guy L."/>
            <person name="Ettema T.J."/>
        </authorList>
    </citation>
    <scope>NUCLEOTIDE SEQUENCE</scope>
</reference>
<organism evidence="2">
    <name type="scientific">marine sediment metagenome</name>
    <dbReference type="NCBI Taxonomy" id="412755"/>
    <lineage>
        <taxon>unclassified sequences</taxon>
        <taxon>metagenomes</taxon>
        <taxon>ecological metagenomes</taxon>
    </lineage>
</organism>
<comment type="caution">
    <text evidence="2">The sequence shown here is derived from an EMBL/GenBank/DDBJ whole genome shotgun (WGS) entry which is preliminary data.</text>
</comment>
<protein>
    <submittedName>
        <fullName evidence="2">Uncharacterized protein</fullName>
    </submittedName>
</protein>
<feature type="coiled-coil region" evidence="1">
    <location>
        <begin position="241"/>
        <end position="287"/>
    </location>
</feature>
<accession>A0A0F9IVW3</accession>
<sequence length="371" mass="44492">MINKENLKKRGTREFIDEIENGMTQKERQKVNLLKKELNKLFAKSERIYLSSKKSKELFNTLFNSEPTEWAKETAFLNIITQIPEVMILQHREKGYFLILKENIQVPEYLREILAIEDVIIKHFELIKQFQLHNQIISSKNDEFIIQWVIIDTNKKYWTTLRNGVFEYGLGIIEDPLIIVSTPESTALDYFYQESTALRKLDIKGKRNLITTFEKIRERVFFTGNHPLGNDTNERLLIIGYQKKEKEREEEQKRKQLLKLKKIEKEKRRKQEIIEEREKDKKREKKERFYNRLVSHFEDLTGIYDEIKITDLKKKLPKGIQENYSEILNKNFVALIEEMIMNNDIRARIRGEYLTFIRGEANSKPNLKKER</sequence>
<keyword evidence="1" id="KW-0175">Coiled coil</keyword>
<name>A0A0F9IVW3_9ZZZZ</name>
<evidence type="ECO:0000313" key="2">
    <source>
        <dbReference type="EMBL" id="KKL91232.1"/>
    </source>
</evidence>